<dbReference type="AlphaFoldDB" id="A0A7K3WTE1"/>
<accession>A0A7K3WTE1</accession>
<name>A0A7K3WTE1_9FLAO</name>
<dbReference type="RefSeq" id="WP_163286131.1">
    <property type="nucleotide sequence ID" value="NZ_JAAGVY010000032.1"/>
</dbReference>
<organism evidence="1 2">
    <name type="scientific">Cryomorpha ignava</name>
    <dbReference type="NCBI Taxonomy" id="101383"/>
    <lineage>
        <taxon>Bacteria</taxon>
        <taxon>Pseudomonadati</taxon>
        <taxon>Bacteroidota</taxon>
        <taxon>Flavobacteriia</taxon>
        <taxon>Flavobacteriales</taxon>
        <taxon>Cryomorphaceae</taxon>
        <taxon>Cryomorpha</taxon>
    </lineage>
</organism>
<protein>
    <recommendedName>
        <fullName evidence="3">SIR2-like domain-containing protein</fullName>
    </recommendedName>
</protein>
<keyword evidence="2" id="KW-1185">Reference proteome</keyword>
<sequence length="398" mass="45883">MDERIREKVFHAIGEMYVPKEVVYYLGAGASFNGLPLVKNFEEQMEKQVEWLLSEDVQKKLKGITTEEINHYQNNVAEISQNSKNHASIDTYAKKLYITNRKKYEILKITLSVFLTIEQLRNGPDFRYDSFFASIIGNTADDLPANFGIISWNYDCHIELAYMKYAEEYRLQKVQNLLHINSKNHFIHRALGFFNVLKLNGSATIINEGENILGLSQAIIHDWPKSFSSDNIKQIKEVFDSYVNLFSAIDNNLKDLEQKENSINCNLSFCWEKEFKMANNAVIETGIEMIQTAKNIVVIGYSFPFFNRDIDEAFFKSMRADAVVYIQDPRAEGIVNSLKERFPELENNIKPITLNIDDNTALPLSRRIDGFFIPTDIKMGGSPEFYKITVPKFSESQH</sequence>
<dbReference type="EMBL" id="JAAGVY010000032">
    <property type="protein sequence ID" value="NEN24736.1"/>
    <property type="molecule type" value="Genomic_DNA"/>
</dbReference>
<proteinExistence type="predicted"/>
<gene>
    <name evidence="1" type="ORF">G3O08_14620</name>
</gene>
<reference evidence="1 2" key="1">
    <citation type="submission" date="2020-02" db="EMBL/GenBank/DDBJ databases">
        <title>Out from the shadows clarifying the taxonomy of the family Cryomorphaceae and related taxa by utilizing the GTDB taxonomic framework.</title>
        <authorList>
            <person name="Bowman J.P."/>
        </authorList>
    </citation>
    <scope>NUCLEOTIDE SEQUENCE [LARGE SCALE GENOMIC DNA]</scope>
    <source>
        <strain evidence="1 2">QSSC 1-22</strain>
    </source>
</reference>
<dbReference type="Proteomes" id="UP000486602">
    <property type="component" value="Unassembled WGS sequence"/>
</dbReference>
<comment type="caution">
    <text evidence="1">The sequence shown here is derived from an EMBL/GenBank/DDBJ whole genome shotgun (WGS) entry which is preliminary data.</text>
</comment>
<evidence type="ECO:0000313" key="1">
    <source>
        <dbReference type="EMBL" id="NEN24736.1"/>
    </source>
</evidence>
<evidence type="ECO:0008006" key="3">
    <source>
        <dbReference type="Google" id="ProtNLM"/>
    </source>
</evidence>
<evidence type="ECO:0000313" key="2">
    <source>
        <dbReference type="Proteomes" id="UP000486602"/>
    </source>
</evidence>